<feature type="compositionally biased region" description="Acidic residues" evidence="2">
    <location>
        <begin position="135"/>
        <end position="146"/>
    </location>
</feature>
<dbReference type="PROSITE" id="PS51399">
    <property type="entry name" value="SEP"/>
    <property type="match status" value="1"/>
</dbReference>
<dbReference type="GO" id="GO:0005829">
    <property type="term" value="C:cytosol"/>
    <property type="evidence" value="ECO:0007669"/>
    <property type="project" value="TreeGrafter"/>
</dbReference>
<dbReference type="VEuPathDB" id="FungiDB:VP01_2082g2"/>
<evidence type="ECO:0000256" key="1">
    <source>
        <dbReference type="ARBA" id="ARBA00022786"/>
    </source>
</evidence>
<dbReference type="InterPro" id="IPR036241">
    <property type="entry name" value="NSFL1C_SEP_dom_sf"/>
</dbReference>
<dbReference type="PANTHER" id="PTHR23333:SF20">
    <property type="entry name" value="NSFL1 COFACTOR P47"/>
    <property type="match status" value="1"/>
</dbReference>
<dbReference type="Proteomes" id="UP000037035">
    <property type="component" value="Unassembled WGS sequence"/>
</dbReference>
<dbReference type="OrthoDB" id="25887at2759"/>
<dbReference type="GO" id="GO:0043130">
    <property type="term" value="F:ubiquitin binding"/>
    <property type="evidence" value="ECO:0007669"/>
    <property type="project" value="TreeGrafter"/>
</dbReference>
<dbReference type="EMBL" id="LAVV01006929">
    <property type="protein sequence ID" value="KNZ57746.1"/>
    <property type="molecule type" value="Genomic_DNA"/>
</dbReference>
<dbReference type="Gene3D" id="3.10.20.90">
    <property type="entry name" value="Phosphatidylinositol 3-kinase Catalytic Subunit, Chain A, domain 1"/>
    <property type="match status" value="1"/>
</dbReference>
<dbReference type="CDD" id="cd14348">
    <property type="entry name" value="UBA_p47"/>
    <property type="match status" value="1"/>
</dbReference>
<proteinExistence type="predicted"/>
<keyword evidence="1" id="KW-0833">Ubl conjugation pathway</keyword>
<evidence type="ECO:0000313" key="6">
    <source>
        <dbReference type="Proteomes" id="UP000037035"/>
    </source>
</evidence>
<dbReference type="InterPro" id="IPR012989">
    <property type="entry name" value="SEP_domain"/>
</dbReference>
<dbReference type="SUPFAM" id="SSF54236">
    <property type="entry name" value="Ubiquitin-like"/>
    <property type="match status" value="1"/>
</dbReference>
<dbReference type="FunFam" id="3.10.20.90:FF:000179">
    <property type="entry name" value="Plant UBX domain-containing protein 4"/>
    <property type="match status" value="1"/>
</dbReference>
<organism evidence="5 6">
    <name type="scientific">Puccinia sorghi</name>
    <dbReference type="NCBI Taxonomy" id="27349"/>
    <lineage>
        <taxon>Eukaryota</taxon>
        <taxon>Fungi</taxon>
        <taxon>Dikarya</taxon>
        <taxon>Basidiomycota</taxon>
        <taxon>Pucciniomycotina</taxon>
        <taxon>Pucciniomycetes</taxon>
        <taxon>Pucciniales</taxon>
        <taxon>Pucciniaceae</taxon>
        <taxon>Puccinia</taxon>
    </lineage>
</organism>
<dbReference type="GO" id="GO:0000045">
    <property type="term" value="P:autophagosome assembly"/>
    <property type="evidence" value="ECO:0007669"/>
    <property type="project" value="TreeGrafter"/>
</dbReference>
<evidence type="ECO:0008006" key="7">
    <source>
        <dbReference type="Google" id="ProtNLM"/>
    </source>
</evidence>
<evidence type="ECO:0000259" key="3">
    <source>
        <dbReference type="PROSITE" id="PS50033"/>
    </source>
</evidence>
<dbReference type="InterPro" id="IPR029071">
    <property type="entry name" value="Ubiquitin-like_domsf"/>
</dbReference>
<dbReference type="SMART" id="SM00553">
    <property type="entry name" value="SEP"/>
    <property type="match status" value="1"/>
</dbReference>
<dbReference type="Pfam" id="PF08059">
    <property type="entry name" value="SEP"/>
    <property type="match status" value="1"/>
</dbReference>
<comment type="caution">
    <text evidence="5">The sequence shown here is derived from an EMBL/GenBank/DDBJ whole genome shotgun (WGS) entry which is preliminary data.</text>
</comment>
<dbReference type="SUPFAM" id="SSF102848">
    <property type="entry name" value="NSFL1 (p97 ATPase) cofactor p47, SEP domain"/>
    <property type="match status" value="1"/>
</dbReference>
<dbReference type="GO" id="GO:0007030">
    <property type="term" value="P:Golgi organization"/>
    <property type="evidence" value="ECO:0007669"/>
    <property type="project" value="TreeGrafter"/>
</dbReference>
<reference evidence="5 6" key="1">
    <citation type="submission" date="2015-08" db="EMBL/GenBank/DDBJ databases">
        <title>Next Generation Sequencing and Analysis of the Genome of Puccinia sorghi L Schw, the Causal Agent of Maize Common Rust.</title>
        <authorList>
            <person name="Rochi L."/>
            <person name="Burguener G."/>
            <person name="Darino M."/>
            <person name="Turjanski A."/>
            <person name="Kreff E."/>
            <person name="Dieguez M.J."/>
            <person name="Sacco F."/>
        </authorList>
    </citation>
    <scope>NUCLEOTIDE SEQUENCE [LARGE SCALE GENOMIC DNA]</scope>
    <source>
        <strain evidence="5 6">RO10H11247</strain>
    </source>
</reference>
<feature type="compositionally biased region" description="Low complexity" evidence="2">
    <location>
        <begin position="374"/>
        <end position="388"/>
    </location>
</feature>
<dbReference type="PROSITE" id="PS50033">
    <property type="entry name" value="UBX"/>
    <property type="match status" value="1"/>
</dbReference>
<dbReference type="PANTHER" id="PTHR23333">
    <property type="entry name" value="UBX DOMAIN CONTAINING PROTEIN"/>
    <property type="match status" value="1"/>
</dbReference>
<evidence type="ECO:0000259" key="4">
    <source>
        <dbReference type="PROSITE" id="PS51399"/>
    </source>
</evidence>
<keyword evidence="6" id="KW-1185">Reference proteome</keyword>
<feature type="domain" description="UBX" evidence="3">
    <location>
        <begin position="410"/>
        <end position="490"/>
    </location>
</feature>
<feature type="compositionally biased region" description="Polar residues" evidence="2">
    <location>
        <begin position="158"/>
        <end position="169"/>
    </location>
</feature>
<dbReference type="GO" id="GO:0031468">
    <property type="term" value="P:nuclear membrane reassembly"/>
    <property type="evidence" value="ECO:0007669"/>
    <property type="project" value="TreeGrafter"/>
</dbReference>
<dbReference type="Gene3D" id="3.30.420.210">
    <property type="entry name" value="SEP domain"/>
    <property type="match status" value="1"/>
</dbReference>
<dbReference type="GO" id="GO:0061025">
    <property type="term" value="P:membrane fusion"/>
    <property type="evidence" value="ECO:0007669"/>
    <property type="project" value="TreeGrafter"/>
</dbReference>
<gene>
    <name evidence="5" type="ORF">VP01_2082g2</name>
</gene>
<feature type="domain" description="SEP" evidence="4">
    <location>
        <begin position="270"/>
        <end position="355"/>
    </location>
</feature>
<evidence type="ECO:0000256" key="2">
    <source>
        <dbReference type="SAM" id="MobiDB-lite"/>
    </source>
</evidence>
<feature type="region of interest" description="Disordered" evidence="2">
    <location>
        <begin position="352"/>
        <end position="397"/>
    </location>
</feature>
<dbReference type="GO" id="GO:0005634">
    <property type="term" value="C:nucleus"/>
    <property type="evidence" value="ECO:0007669"/>
    <property type="project" value="TreeGrafter"/>
</dbReference>
<name>A0A0L6VAC6_9BASI</name>
<feature type="region of interest" description="Disordered" evidence="2">
    <location>
        <begin position="76"/>
        <end position="170"/>
    </location>
</feature>
<dbReference type="STRING" id="27349.A0A0L6VAC6"/>
<dbReference type="GO" id="GO:0043161">
    <property type="term" value="P:proteasome-mediated ubiquitin-dependent protein catabolic process"/>
    <property type="evidence" value="ECO:0007669"/>
    <property type="project" value="TreeGrafter"/>
</dbReference>
<dbReference type="Pfam" id="PF00789">
    <property type="entry name" value="UBX"/>
    <property type="match status" value="1"/>
</dbReference>
<dbReference type="CDD" id="cd01770">
    <property type="entry name" value="UBX_UBXN2"/>
    <property type="match status" value="1"/>
</dbReference>
<feature type="compositionally biased region" description="Polar residues" evidence="2">
    <location>
        <begin position="103"/>
        <end position="113"/>
    </location>
</feature>
<dbReference type="AlphaFoldDB" id="A0A0L6VAC6"/>
<sequence>MDTDQASDPITQFVSITGSSIDQARFFTALSTYFETVGTSNATAPTAAKTVPVPIAPTGPTTLSGEAADKMPAEWKRPAAGSNKSSARKPPRSGGIKTFGDLSGSSAPSNSSRVRGISTLKDITSGAGMSGGGEMSEDEDDDDDGPADLYAGGGRSGLNVQDPHQQNSGKAGGIVADILKKAKEAGSAPPHSTATVTSSKPATFFQGSGMLIDLLPAQTLGSDQVPSRPVAPPTAPESARHKSFPTALPVPGHFGSDQDDDEDENDNEEEVEKHLTFWKDGFSIEDGPLMSYDDPKNKEILDAINRGYAHPQIKFKLCQNLNCCQCRRAPLDLLGVRLNQRVTMRVQKRLTENFIPPPKPPSKPFGGTGNRLGSPLPASLAPSAPAPAQTSNIADAQTPAQPSMIFEVDNSMPVTSVQIRLSDGSRMVTRFNHTHTIGDIRRHIALSFRSNPTLSTRPYALQTTFPSRDLTDDNQTIKEAGVLGAVVVQRYV</sequence>
<dbReference type="SMART" id="SM00166">
    <property type="entry name" value="UBX"/>
    <property type="match status" value="1"/>
</dbReference>
<dbReference type="InterPro" id="IPR001012">
    <property type="entry name" value="UBX_dom"/>
</dbReference>
<accession>A0A0L6VAC6</accession>
<protein>
    <recommendedName>
        <fullName evidence="7">UBX domain-containing protein</fullName>
    </recommendedName>
</protein>
<feature type="compositionally biased region" description="Acidic residues" evidence="2">
    <location>
        <begin position="257"/>
        <end position="270"/>
    </location>
</feature>
<evidence type="ECO:0000313" key="5">
    <source>
        <dbReference type="EMBL" id="KNZ57746.1"/>
    </source>
</evidence>
<feature type="region of interest" description="Disordered" evidence="2">
    <location>
        <begin position="222"/>
        <end position="271"/>
    </location>
</feature>